<proteinExistence type="inferred from homology"/>
<dbReference type="SUPFAM" id="SSF53383">
    <property type="entry name" value="PLP-dependent transferases"/>
    <property type="match status" value="1"/>
</dbReference>
<evidence type="ECO:0000313" key="8">
    <source>
        <dbReference type="Proteomes" id="UP000077037"/>
    </source>
</evidence>
<evidence type="ECO:0000256" key="2">
    <source>
        <dbReference type="ARBA" id="ARBA00007441"/>
    </source>
</evidence>
<gene>
    <name evidence="7" type="primary">ybdL</name>
    <name evidence="7" type="ORF">SAMEA1982600_00238</name>
</gene>
<dbReference type="Gene3D" id="3.90.1150.10">
    <property type="entry name" value="Aspartate Aminotransferase, domain 1"/>
    <property type="match status" value="1"/>
</dbReference>
<dbReference type="EC" id="2.6.1.1" evidence="7"/>
<dbReference type="GO" id="GO:0005737">
    <property type="term" value="C:cytoplasm"/>
    <property type="evidence" value="ECO:0007669"/>
    <property type="project" value="TreeGrafter"/>
</dbReference>
<dbReference type="InterPro" id="IPR015422">
    <property type="entry name" value="PyrdxlP-dep_Trfase_small"/>
</dbReference>
<dbReference type="Pfam" id="PF00155">
    <property type="entry name" value="Aminotran_1_2"/>
    <property type="match status" value="1"/>
</dbReference>
<name>A0A157K8B5_9BORD</name>
<dbReference type="GO" id="GO:0030170">
    <property type="term" value="F:pyridoxal phosphate binding"/>
    <property type="evidence" value="ECO:0007669"/>
    <property type="project" value="InterPro"/>
</dbReference>
<dbReference type="GO" id="GO:0010326">
    <property type="term" value="F:methionine-oxo-acid transaminase activity"/>
    <property type="evidence" value="ECO:0007669"/>
    <property type="project" value="UniProtKB-EC"/>
</dbReference>
<evidence type="ECO:0000256" key="5">
    <source>
        <dbReference type="ARBA" id="ARBA00022898"/>
    </source>
</evidence>
<sequence>MIRSKLPDVGTTIFTVMSRLAIEHKAINLGQGFPDFDPDPKLCELVSKAMAEGHNQYPYMPGVAPLRAAIADKVKTLYGHAYDPETEITVTSGATEALMATVLAAVNTGDEVVVIEPCYDSYLPAIRLAGGTAVPVPLRPPTEADPYYRIDWQRVRDAITPRTRLLMLNFPHNPTGAVLQESDLDALEAIVRDTGILLVSDEVYEHIVFDGVPHNSLARRPLLAQHAFIISSFGKTYHTTGWKIGYCCAPRELSAELRKVHQFMVFTVPSPMQFALAEYMKEPQPYLNLPAFYQAKRDRLAAGLADTQFRPLPSPGTFFMLADYSALSQQKEGDFAQQLTVEHGVTVIPVSAFYRDPDAAESNHQIVRFCFAKRDATLDSAIERLKKVKA</sequence>
<dbReference type="EC" id="2.6.1.88" evidence="7"/>
<dbReference type="GO" id="GO:0004069">
    <property type="term" value="F:L-aspartate:2-oxoglutarate aminotransferase activity"/>
    <property type="evidence" value="ECO:0007669"/>
    <property type="project" value="UniProtKB-EC"/>
</dbReference>
<keyword evidence="5" id="KW-0663">Pyridoxal phosphate</keyword>
<dbReference type="Gene3D" id="3.40.640.10">
    <property type="entry name" value="Type I PLP-dependent aspartate aminotransferase-like (Major domain)"/>
    <property type="match status" value="1"/>
</dbReference>
<accession>A0A157K8B5</accession>
<protein>
    <submittedName>
        <fullName evidence="7">Aminotransferase</fullName>
        <ecNumber evidence="7">2.6.1.1</ecNumber>
        <ecNumber evidence="7">2.6.1.88</ecNumber>
    </submittedName>
</protein>
<dbReference type="NCBIfam" id="NF009079">
    <property type="entry name" value="PRK12414.1"/>
    <property type="match status" value="1"/>
</dbReference>
<evidence type="ECO:0000256" key="4">
    <source>
        <dbReference type="ARBA" id="ARBA00022679"/>
    </source>
</evidence>
<dbReference type="InterPro" id="IPR004839">
    <property type="entry name" value="Aminotransferase_I/II_large"/>
</dbReference>
<dbReference type="EMBL" id="FKBS01000006">
    <property type="protein sequence ID" value="SAH80801.1"/>
    <property type="molecule type" value="Genomic_DNA"/>
</dbReference>
<dbReference type="NCBIfam" id="NF006569">
    <property type="entry name" value="PRK09082.1"/>
    <property type="match status" value="1"/>
</dbReference>
<dbReference type="GO" id="GO:0016212">
    <property type="term" value="F:kynurenine-oxoglutarate transaminase activity"/>
    <property type="evidence" value="ECO:0007669"/>
    <property type="project" value="TreeGrafter"/>
</dbReference>
<dbReference type="Proteomes" id="UP000077037">
    <property type="component" value="Unassembled WGS sequence"/>
</dbReference>
<evidence type="ECO:0000259" key="6">
    <source>
        <dbReference type="Pfam" id="PF00155"/>
    </source>
</evidence>
<dbReference type="RefSeq" id="WP_066406673.1">
    <property type="nucleotide sequence ID" value="NZ_FKBS01000006.1"/>
</dbReference>
<reference evidence="7 8" key="1">
    <citation type="submission" date="2016-03" db="EMBL/GenBank/DDBJ databases">
        <authorList>
            <consortium name="Pathogen Informatics"/>
        </authorList>
    </citation>
    <scope>NUCLEOTIDE SEQUENCE [LARGE SCALE GENOMIC DNA]</scope>
    <source>
        <strain evidence="7 8">NCTC13364</strain>
    </source>
</reference>
<dbReference type="CDD" id="cd00609">
    <property type="entry name" value="AAT_like"/>
    <property type="match status" value="1"/>
</dbReference>
<evidence type="ECO:0000256" key="3">
    <source>
        <dbReference type="ARBA" id="ARBA00022576"/>
    </source>
</evidence>
<dbReference type="InterPro" id="IPR051326">
    <property type="entry name" value="Kynurenine-oxoglutarate_AT"/>
</dbReference>
<dbReference type="InterPro" id="IPR015421">
    <property type="entry name" value="PyrdxlP-dep_Trfase_major"/>
</dbReference>
<comment type="similarity">
    <text evidence="2">Belongs to the class-I pyridoxal-phosphate-dependent aminotransferase family.</text>
</comment>
<feature type="domain" description="Aminotransferase class I/classII large" evidence="6">
    <location>
        <begin position="26"/>
        <end position="385"/>
    </location>
</feature>
<keyword evidence="4 7" id="KW-0808">Transferase</keyword>
<dbReference type="FunFam" id="3.40.640.10:FF:000033">
    <property type="entry name" value="Aspartate aminotransferase"/>
    <property type="match status" value="1"/>
</dbReference>
<dbReference type="AlphaFoldDB" id="A0A157K8B5"/>
<comment type="cofactor">
    <cofactor evidence="1">
        <name>pyridoxal 5'-phosphate</name>
        <dbReference type="ChEBI" id="CHEBI:597326"/>
    </cofactor>
</comment>
<organism evidence="7 8">
    <name type="scientific">Bordetella ansorpii</name>
    <dbReference type="NCBI Taxonomy" id="288768"/>
    <lineage>
        <taxon>Bacteria</taxon>
        <taxon>Pseudomonadati</taxon>
        <taxon>Pseudomonadota</taxon>
        <taxon>Betaproteobacteria</taxon>
        <taxon>Burkholderiales</taxon>
        <taxon>Alcaligenaceae</taxon>
        <taxon>Bordetella</taxon>
    </lineage>
</organism>
<dbReference type="OrthoDB" id="9763453at2"/>
<evidence type="ECO:0000256" key="1">
    <source>
        <dbReference type="ARBA" id="ARBA00001933"/>
    </source>
</evidence>
<dbReference type="InterPro" id="IPR015424">
    <property type="entry name" value="PyrdxlP-dep_Trfase"/>
</dbReference>
<dbReference type="PANTHER" id="PTHR43807:SF20">
    <property type="entry name" value="FI04487P"/>
    <property type="match status" value="1"/>
</dbReference>
<keyword evidence="3 7" id="KW-0032">Aminotransferase</keyword>
<evidence type="ECO:0000313" key="7">
    <source>
        <dbReference type="EMBL" id="SAH80801.1"/>
    </source>
</evidence>
<dbReference type="PANTHER" id="PTHR43807">
    <property type="entry name" value="FI04487P"/>
    <property type="match status" value="1"/>
</dbReference>